<keyword evidence="8 10" id="KW-0067">ATP-binding</keyword>
<dbReference type="NCBIfam" id="TIGR03188">
    <property type="entry name" value="histidine_hisI"/>
    <property type="match status" value="1"/>
</dbReference>
<keyword evidence="12" id="KW-1185">Reference proteome</keyword>
<dbReference type="CDD" id="cd11547">
    <property type="entry name" value="NTP-PPase_HisE"/>
    <property type="match status" value="1"/>
</dbReference>
<comment type="similarity">
    <text evidence="10">Belongs to the PRA-PH family.</text>
</comment>
<evidence type="ECO:0000256" key="3">
    <source>
        <dbReference type="ARBA" id="ARBA00012414"/>
    </source>
</evidence>
<dbReference type="SUPFAM" id="SSF56784">
    <property type="entry name" value="HAD-like"/>
    <property type="match status" value="1"/>
</dbReference>
<keyword evidence="6 10" id="KW-0547">Nucleotide-binding</keyword>
<dbReference type="CDD" id="cd07505">
    <property type="entry name" value="HAD_BPGM-like"/>
    <property type="match status" value="1"/>
</dbReference>
<comment type="caution">
    <text evidence="11">The sequence shown here is derived from an EMBL/GenBank/DDBJ whole genome shotgun (WGS) entry which is preliminary data.</text>
</comment>
<reference evidence="11 12" key="1">
    <citation type="submission" date="2018-01" db="EMBL/GenBank/DDBJ databases">
        <title>Twenty Corynebacterium bovis Genomes.</title>
        <authorList>
            <person name="Gulvik C.A."/>
        </authorList>
    </citation>
    <scope>NUCLEOTIDE SEQUENCE [LARGE SCALE GENOMIC DNA]</scope>
    <source>
        <strain evidence="11 12">16-2004</strain>
    </source>
</reference>
<dbReference type="SFLD" id="SFLDS00003">
    <property type="entry name" value="Haloacid_Dehalogenase"/>
    <property type="match status" value="1"/>
</dbReference>
<comment type="catalytic activity">
    <reaction evidence="1 10">
        <text>1-(5-phospho-beta-D-ribosyl)-ATP + H2O = 1-(5-phospho-beta-D-ribosyl)-5'-AMP + diphosphate + H(+)</text>
        <dbReference type="Rhea" id="RHEA:22828"/>
        <dbReference type="ChEBI" id="CHEBI:15377"/>
        <dbReference type="ChEBI" id="CHEBI:15378"/>
        <dbReference type="ChEBI" id="CHEBI:33019"/>
        <dbReference type="ChEBI" id="CHEBI:59457"/>
        <dbReference type="ChEBI" id="CHEBI:73183"/>
        <dbReference type="EC" id="3.6.1.31"/>
    </reaction>
</comment>
<evidence type="ECO:0000256" key="6">
    <source>
        <dbReference type="ARBA" id="ARBA00022741"/>
    </source>
</evidence>
<dbReference type="Pfam" id="PF01503">
    <property type="entry name" value="PRA-PH"/>
    <property type="match status" value="1"/>
</dbReference>
<evidence type="ECO:0000256" key="1">
    <source>
        <dbReference type="ARBA" id="ARBA00001460"/>
    </source>
</evidence>
<dbReference type="NCBIfam" id="NF001610">
    <property type="entry name" value="PRK00400.1-1"/>
    <property type="match status" value="1"/>
</dbReference>
<dbReference type="GO" id="GO:0004636">
    <property type="term" value="F:phosphoribosyl-ATP diphosphatase activity"/>
    <property type="evidence" value="ECO:0007669"/>
    <property type="project" value="UniProtKB-UniRule"/>
</dbReference>
<dbReference type="NCBIfam" id="TIGR01509">
    <property type="entry name" value="HAD-SF-IA-v3"/>
    <property type="match status" value="1"/>
</dbReference>
<dbReference type="Gene3D" id="1.10.150.240">
    <property type="entry name" value="Putative phosphatase, domain 2"/>
    <property type="match status" value="1"/>
</dbReference>
<evidence type="ECO:0000256" key="4">
    <source>
        <dbReference type="ARBA" id="ARBA00013336"/>
    </source>
</evidence>
<evidence type="ECO:0000256" key="8">
    <source>
        <dbReference type="ARBA" id="ARBA00022840"/>
    </source>
</evidence>
<dbReference type="Proteomes" id="UP000278422">
    <property type="component" value="Unassembled WGS sequence"/>
</dbReference>
<dbReference type="PRINTS" id="PR00413">
    <property type="entry name" value="HADHALOGNASE"/>
</dbReference>
<comment type="pathway">
    <text evidence="2 10">Amino-acid biosynthesis; L-histidine biosynthesis; L-histidine from 5-phospho-alpha-D-ribose 1-diphosphate: step 2/9.</text>
</comment>
<accession>A0A3R8VXU1</accession>
<organism evidence="11 12">
    <name type="scientific">Corynebacterium bovis</name>
    <dbReference type="NCBI Taxonomy" id="36808"/>
    <lineage>
        <taxon>Bacteria</taxon>
        <taxon>Bacillati</taxon>
        <taxon>Actinomycetota</taxon>
        <taxon>Actinomycetes</taxon>
        <taxon>Mycobacteriales</taxon>
        <taxon>Corynebacteriaceae</taxon>
        <taxon>Corynebacterium</taxon>
    </lineage>
</organism>
<protein>
    <recommendedName>
        <fullName evidence="4 10">Phosphoribosyl-ATP pyrophosphatase</fullName>
        <shortName evidence="10">PRA-PH</shortName>
        <ecNumber evidence="3 10">3.6.1.31</ecNumber>
    </recommendedName>
</protein>
<dbReference type="EC" id="3.6.1.31" evidence="3 10"/>
<dbReference type="UniPathway" id="UPA00031">
    <property type="reaction ID" value="UER00007"/>
</dbReference>
<dbReference type="SUPFAM" id="SSF101386">
    <property type="entry name" value="all-alpha NTP pyrophosphatases"/>
    <property type="match status" value="1"/>
</dbReference>
<dbReference type="RefSeq" id="WP_125174743.1">
    <property type="nucleotide sequence ID" value="NZ_JALGIX010000004.1"/>
</dbReference>
<dbReference type="InterPro" id="IPR036412">
    <property type="entry name" value="HAD-like_sf"/>
</dbReference>
<sequence length="322" mass="34918">MKAILWDMDGTLVDSEPLWGIATAEMSREMGRTLTPEVRALTIGGTTAETVRTVARHAGIDLDDRCVASWTTWMLDRVTDLIRDSLGWRPGAQRILDACASAGVPCALVTNTARRLTDVTLETIGPERFVLTLCGDEVTHGKPAPDLYLEAARRLGVDPGDCLVVEDSANGMRAARDAGCRLLGVPEEGTVVPGGVTTLGELLPGHRDLTDVTLDDLRAVWARLGAGTGHETMAPVKNFESLFEELSQRAKDRPEGSGTVAALDAGVHFQGKKIVEEAGEVWLAAEYQSDDELSEEISQLIYWLQVVMVGRGLTPEDIYRHL</sequence>
<dbReference type="InterPro" id="IPR008179">
    <property type="entry name" value="HisE"/>
</dbReference>
<keyword evidence="9 10" id="KW-0368">Histidine biosynthesis</keyword>
<dbReference type="PANTHER" id="PTHR18901">
    <property type="entry name" value="2-DEOXYGLUCOSE-6-PHOSPHATE PHOSPHATASE 2"/>
    <property type="match status" value="1"/>
</dbReference>
<comment type="subcellular location">
    <subcellularLocation>
        <location evidence="10">Cytoplasm</location>
    </subcellularLocation>
</comment>
<evidence type="ECO:0000256" key="9">
    <source>
        <dbReference type="ARBA" id="ARBA00023102"/>
    </source>
</evidence>
<keyword evidence="10" id="KW-0963">Cytoplasm</keyword>
<evidence type="ECO:0000256" key="7">
    <source>
        <dbReference type="ARBA" id="ARBA00022801"/>
    </source>
</evidence>
<dbReference type="InterPro" id="IPR023214">
    <property type="entry name" value="HAD_sf"/>
</dbReference>
<dbReference type="PANTHER" id="PTHR18901:SF38">
    <property type="entry name" value="PSEUDOURIDINE-5'-PHOSPHATASE"/>
    <property type="match status" value="1"/>
</dbReference>
<proteinExistence type="inferred from homology"/>
<evidence type="ECO:0000256" key="10">
    <source>
        <dbReference type="HAMAP-Rule" id="MF_01020"/>
    </source>
</evidence>
<dbReference type="Gene3D" id="1.10.287.1080">
    <property type="entry name" value="MazG-like"/>
    <property type="match status" value="1"/>
</dbReference>
<evidence type="ECO:0000256" key="5">
    <source>
        <dbReference type="ARBA" id="ARBA00022605"/>
    </source>
</evidence>
<name>A0A3R8VXU1_9CORY</name>
<dbReference type="GO" id="GO:0005737">
    <property type="term" value="C:cytoplasm"/>
    <property type="evidence" value="ECO:0007669"/>
    <property type="project" value="UniProtKB-SubCell"/>
</dbReference>
<dbReference type="GO" id="GO:0000105">
    <property type="term" value="P:L-histidine biosynthetic process"/>
    <property type="evidence" value="ECO:0007669"/>
    <property type="project" value="UniProtKB-UniRule"/>
</dbReference>
<evidence type="ECO:0000313" key="12">
    <source>
        <dbReference type="Proteomes" id="UP000278422"/>
    </source>
</evidence>
<dbReference type="Pfam" id="PF00702">
    <property type="entry name" value="Hydrolase"/>
    <property type="match status" value="1"/>
</dbReference>
<dbReference type="InterPro" id="IPR006439">
    <property type="entry name" value="HAD-SF_hydro_IA"/>
</dbReference>
<dbReference type="InterPro" id="IPR021130">
    <property type="entry name" value="PRib-ATP_PPHydrolase-like"/>
</dbReference>
<keyword evidence="7 10" id="KW-0378">Hydrolase</keyword>
<dbReference type="EMBL" id="PQNQ01000006">
    <property type="protein sequence ID" value="RRQ04803.1"/>
    <property type="molecule type" value="Genomic_DNA"/>
</dbReference>
<gene>
    <name evidence="10" type="primary">hisE</name>
    <name evidence="11" type="ORF">CXF42_03210</name>
</gene>
<dbReference type="HAMAP" id="MF_01020">
    <property type="entry name" value="HisE"/>
    <property type="match status" value="1"/>
</dbReference>
<dbReference type="SFLD" id="SFLDG01129">
    <property type="entry name" value="C1.5:_HAD__Beta-PGM__Phosphata"/>
    <property type="match status" value="1"/>
</dbReference>
<evidence type="ECO:0000313" key="11">
    <source>
        <dbReference type="EMBL" id="RRQ04803.1"/>
    </source>
</evidence>
<dbReference type="GO" id="GO:0005524">
    <property type="term" value="F:ATP binding"/>
    <property type="evidence" value="ECO:0007669"/>
    <property type="project" value="UniProtKB-KW"/>
</dbReference>
<evidence type="ECO:0000256" key="2">
    <source>
        <dbReference type="ARBA" id="ARBA00005204"/>
    </source>
</evidence>
<dbReference type="InterPro" id="IPR023198">
    <property type="entry name" value="PGP-like_dom2"/>
</dbReference>
<keyword evidence="5 10" id="KW-0028">Amino-acid biosynthesis</keyword>
<dbReference type="Gene3D" id="3.40.50.1000">
    <property type="entry name" value="HAD superfamily/HAD-like"/>
    <property type="match status" value="1"/>
</dbReference>
<dbReference type="NCBIfam" id="TIGR01549">
    <property type="entry name" value="HAD-SF-IA-v1"/>
    <property type="match status" value="1"/>
</dbReference>
<dbReference type="AlphaFoldDB" id="A0A3R8VXU1"/>